<gene>
    <name evidence="1" type="ORF">ACFOYY_40460</name>
</gene>
<dbReference type="RefSeq" id="WP_386196721.1">
    <property type="nucleotide sequence ID" value="NZ_JBHSBC010000056.1"/>
</dbReference>
<organism evidence="1 2">
    <name type="scientific">Streptosporangium jomthongense</name>
    <dbReference type="NCBI Taxonomy" id="1193683"/>
    <lineage>
        <taxon>Bacteria</taxon>
        <taxon>Bacillati</taxon>
        <taxon>Actinomycetota</taxon>
        <taxon>Actinomycetes</taxon>
        <taxon>Streptosporangiales</taxon>
        <taxon>Streptosporangiaceae</taxon>
        <taxon>Streptosporangium</taxon>
    </lineage>
</organism>
<protein>
    <submittedName>
        <fullName evidence="1">Uncharacterized protein</fullName>
    </submittedName>
</protein>
<evidence type="ECO:0000313" key="1">
    <source>
        <dbReference type="EMBL" id="MFC3986461.1"/>
    </source>
</evidence>
<name>A0ABV8FCQ2_9ACTN</name>
<reference evidence="2" key="1">
    <citation type="journal article" date="2019" name="Int. J. Syst. Evol. Microbiol.">
        <title>The Global Catalogue of Microorganisms (GCM) 10K type strain sequencing project: providing services to taxonomists for standard genome sequencing and annotation.</title>
        <authorList>
            <consortium name="The Broad Institute Genomics Platform"/>
            <consortium name="The Broad Institute Genome Sequencing Center for Infectious Disease"/>
            <person name="Wu L."/>
            <person name="Ma J."/>
        </authorList>
    </citation>
    <scope>NUCLEOTIDE SEQUENCE [LARGE SCALE GENOMIC DNA]</scope>
    <source>
        <strain evidence="2">TBRC 7912</strain>
    </source>
</reference>
<dbReference type="Proteomes" id="UP001595698">
    <property type="component" value="Unassembled WGS sequence"/>
</dbReference>
<keyword evidence="2" id="KW-1185">Reference proteome</keyword>
<comment type="caution">
    <text evidence="1">The sequence shown here is derived from an EMBL/GenBank/DDBJ whole genome shotgun (WGS) entry which is preliminary data.</text>
</comment>
<sequence>MAIETWPRETREYLAVVVEGDDNLSTLPVQMAVLAYGVRPAEDDWETAEWDVDDDGATVAKIKIGPGTAFDFSAAPGPKVPWVKITASEELPVLDGEPIRIS</sequence>
<evidence type="ECO:0000313" key="2">
    <source>
        <dbReference type="Proteomes" id="UP001595698"/>
    </source>
</evidence>
<dbReference type="EMBL" id="JBHSBC010000056">
    <property type="protein sequence ID" value="MFC3986461.1"/>
    <property type="molecule type" value="Genomic_DNA"/>
</dbReference>
<proteinExistence type="predicted"/>
<accession>A0ABV8FCQ2</accession>